<keyword evidence="2" id="KW-1185">Reference proteome</keyword>
<organism evidence="1 2">
    <name type="scientific">Durusdinium trenchii</name>
    <dbReference type="NCBI Taxonomy" id="1381693"/>
    <lineage>
        <taxon>Eukaryota</taxon>
        <taxon>Sar</taxon>
        <taxon>Alveolata</taxon>
        <taxon>Dinophyceae</taxon>
        <taxon>Suessiales</taxon>
        <taxon>Symbiodiniaceae</taxon>
        <taxon>Durusdinium</taxon>
    </lineage>
</organism>
<proteinExistence type="predicted"/>
<gene>
    <name evidence="1" type="ORF">SCF082_LOCUS16171</name>
</gene>
<protein>
    <submittedName>
        <fullName evidence="1">Rhamnose biosynthetic enzyme 1</fullName>
    </submittedName>
</protein>
<reference evidence="1 2" key="1">
    <citation type="submission" date="2024-02" db="EMBL/GenBank/DDBJ databases">
        <authorList>
            <person name="Chen Y."/>
            <person name="Shah S."/>
            <person name="Dougan E. K."/>
            <person name="Thang M."/>
            <person name="Chan C."/>
        </authorList>
    </citation>
    <scope>NUCLEOTIDE SEQUENCE [LARGE SCALE GENOMIC DNA]</scope>
</reference>
<dbReference type="EMBL" id="CAXAMM010010446">
    <property type="protein sequence ID" value="CAK9023359.1"/>
    <property type="molecule type" value="Genomic_DNA"/>
</dbReference>
<comment type="caution">
    <text evidence="1">The sequence shown here is derived from an EMBL/GenBank/DDBJ whole genome shotgun (WGS) entry which is preliminary data.</text>
</comment>
<sequence>MQMLLKALRLLPHSLLWAGPPCSMFIFLGSSQHLRHLFGPEGAPWDRATRLANIIACNMVTLLFIIKEVRNPWVVIEQPKGSWMLKLPPVVQLKNALGMMRVLTYQCFWGHQLEKATWLLGDLPTLNSLQRTLTMEKRHKYSEKRNNKKYEPMYVKGEDGSVHGLPALAKSAVYPKRFCNAIAKAWEKARSAAYVPTMAERCAHKRKADDQDN</sequence>
<evidence type="ECO:0000313" key="1">
    <source>
        <dbReference type="EMBL" id="CAK9023359.1"/>
    </source>
</evidence>
<dbReference type="Proteomes" id="UP001642464">
    <property type="component" value="Unassembled WGS sequence"/>
</dbReference>
<evidence type="ECO:0000313" key="2">
    <source>
        <dbReference type="Proteomes" id="UP001642464"/>
    </source>
</evidence>
<name>A0ABP0K9X8_9DINO</name>
<accession>A0ABP0K9X8</accession>